<dbReference type="InterPro" id="IPR013974">
    <property type="entry name" value="SAF"/>
</dbReference>
<evidence type="ECO:0000313" key="2">
    <source>
        <dbReference type="EMBL" id="KGA19406.1"/>
    </source>
</evidence>
<feature type="domain" description="AFP-like" evidence="1">
    <location>
        <begin position="286"/>
        <end position="344"/>
    </location>
</feature>
<dbReference type="SMART" id="SM00858">
    <property type="entry name" value="SAF"/>
    <property type="match status" value="1"/>
</dbReference>
<dbReference type="InterPro" id="IPR036732">
    <property type="entry name" value="AFP_Neu5c_C_sf"/>
</dbReference>
<dbReference type="CDD" id="cd11615">
    <property type="entry name" value="SAF_NeuB_like"/>
    <property type="match status" value="1"/>
</dbReference>
<dbReference type="PROSITE" id="PS50844">
    <property type="entry name" value="AFP_LIKE"/>
    <property type="match status" value="1"/>
</dbReference>
<dbReference type="SUPFAM" id="SSF51269">
    <property type="entry name" value="AFP III-like domain"/>
    <property type="match status" value="1"/>
</dbReference>
<dbReference type="GO" id="GO:0016051">
    <property type="term" value="P:carbohydrate biosynthetic process"/>
    <property type="evidence" value="ECO:0007669"/>
    <property type="project" value="InterPro"/>
</dbReference>
<protein>
    <recommendedName>
        <fullName evidence="1">AFP-like domain-containing protein</fullName>
    </recommendedName>
</protein>
<dbReference type="SUPFAM" id="SSF51569">
    <property type="entry name" value="Aldolase"/>
    <property type="match status" value="1"/>
</dbReference>
<dbReference type="InterPro" id="IPR006190">
    <property type="entry name" value="SAF_AFP_Neu5Ac"/>
</dbReference>
<dbReference type="Gene3D" id="3.90.1210.10">
    <property type="entry name" value="Antifreeze-like/N-acetylneuraminic acid synthase C-terminal domain"/>
    <property type="match status" value="1"/>
</dbReference>
<comment type="caution">
    <text evidence="2">The sequence shown here is derived from an EMBL/GenBank/DDBJ whole genome shotgun (WGS) entry which is preliminary data.</text>
</comment>
<reference evidence="2" key="1">
    <citation type="submission" date="2014-06" db="EMBL/GenBank/DDBJ databases">
        <title>Key roles for freshwater Actinobacteria revealed by deep metagenomic sequencing.</title>
        <authorList>
            <person name="Ghai R."/>
            <person name="Mizuno C.M."/>
            <person name="Picazo A."/>
            <person name="Camacho A."/>
            <person name="Rodriguez-Valera F."/>
        </authorList>
    </citation>
    <scope>NUCLEOTIDE SEQUENCE</scope>
</reference>
<dbReference type="InterPro" id="IPR051690">
    <property type="entry name" value="PseI-like"/>
</dbReference>
<dbReference type="InterPro" id="IPR013785">
    <property type="entry name" value="Aldolase_TIM"/>
</dbReference>
<dbReference type="PANTHER" id="PTHR42966:SF1">
    <property type="entry name" value="SIALIC ACID SYNTHASE"/>
    <property type="match status" value="1"/>
</dbReference>
<dbReference type="Pfam" id="PF03102">
    <property type="entry name" value="NeuB"/>
    <property type="match status" value="1"/>
</dbReference>
<dbReference type="InterPro" id="IPR057736">
    <property type="entry name" value="SAF_PseI/NeuA/NeuB"/>
</dbReference>
<proteinExistence type="predicted"/>
<dbReference type="AlphaFoldDB" id="A0A094QXZ5"/>
<dbReference type="InterPro" id="IPR013132">
    <property type="entry name" value="PseI/NeuA/B-like_N"/>
</dbReference>
<dbReference type="PANTHER" id="PTHR42966">
    <property type="entry name" value="N-ACETYLNEURAMINATE SYNTHASE"/>
    <property type="match status" value="1"/>
</dbReference>
<gene>
    <name evidence="2" type="ORF">GM51_6750</name>
</gene>
<dbReference type="EMBL" id="JNSL01000031">
    <property type="protein sequence ID" value="KGA19406.1"/>
    <property type="molecule type" value="Genomic_DNA"/>
</dbReference>
<dbReference type="GO" id="GO:0047444">
    <property type="term" value="F:N-acylneuraminate-9-phosphate synthase activity"/>
    <property type="evidence" value="ECO:0007669"/>
    <property type="project" value="TreeGrafter"/>
</dbReference>
<organism evidence="2">
    <name type="scientific">freshwater metagenome</name>
    <dbReference type="NCBI Taxonomy" id="449393"/>
    <lineage>
        <taxon>unclassified sequences</taxon>
        <taxon>metagenomes</taxon>
        <taxon>ecological metagenomes</taxon>
    </lineage>
</organism>
<name>A0A094QXZ5_9ZZZZ</name>
<evidence type="ECO:0000259" key="1">
    <source>
        <dbReference type="PROSITE" id="PS50844"/>
    </source>
</evidence>
<dbReference type="Pfam" id="PF08666">
    <property type="entry name" value="SAF"/>
    <property type="match status" value="1"/>
</dbReference>
<accession>A0A094QXZ5</accession>
<dbReference type="Gene3D" id="3.20.20.70">
    <property type="entry name" value="Aldolase class I"/>
    <property type="match status" value="1"/>
</dbReference>
<sequence>MTDSADRVLIIAEVGVNHNGDMALAKKIVDAIATTDVDVIKFQTAVPELLMSVSTPKAEYQKATTGEAQSAIEMIAELQFTADQFIELKAYVESVGKVFLSTAFDHLSLAFLSDIGLRLFKIPSGEITNLPYLRDVARRADDIILSTGMSQLSEVDAALSAIVSEGFPRERITVLQCNTAYPSPISDTNLRAMVNMGRTLEVMYGYSDHTEGISASVAAVALGARVIEKHVTTDRNLPGPDQHASMEPADFALLVSTIREIEQALGSPDKRVSESERINIPIARRGLYAARDIAAGSVISEDDLVALRPEAEVSPMAFDVVVGATTSRSFDRHEAISLSGLVVANDASSA</sequence>